<dbReference type="KEGG" id="cmiu:B1H56_01805"/>
<dbReference type="RefSeq" id="WP_066520437.1">
    <property type="nucleotide sequence ID" value="NZ_CABMOF010000003.1"/>
</dbReference>
<dbReference type="InterPro" id="IPR014145">
    <property type="entry name" value="LigD_pol_dom"/>
</dbReference>
<proteinExistence type="predicted"/>
<protein>
    <submittedName>
        <fullName evidence="4">DNA polymerase LigD, polymerase domain protein</fullName>
    </submittedName>
</protein>
<dbReference type="Proteomes" id="UP000070366">
    <property type="component" value="Unassembled WGS sequence"/>
</dbReference>
<dbReference type="PANTHER" id="PTHR42705">
    <property type="entry name" value="BIFUNCTIONAL NON-HOMOLOGOUS END JOINING PROTEIN LIGD"/>
    <property type="match status" value="1"/>
</dbReference>
<feature type="domain" description="DNA ligase D 3'-phosphoesterase" evidence="2">
    <location>
        <begin position="37"/>
        <end position="142"/>
    </location>
</feature>
<keyword evidence="5" id="KW-1185">Reference proteome</keyword>
<dbReference type="OrthoDB" id="9802472at2"/>
<comment type="caution">
    <text evidence="4">The sequence shown here is derived from an EMBL/GenBank/DDBJ whole genome shotgun (WGS) entry which is preliminary data.</text>
</comment>
<evidence type="ECO:0000313" key="4">
    <source>
        <dbReference type="EMBL" id="KXK66231.1"/>
    </source>
</evidence>
<organism evidence="4 5">
    <name type="scientific">Christensenella minuta</name>
    <dbReference type="NCBI Taxonomy" id="626937"/>
    <lineage>
        <taxon>Bacteria</taxon>
        <taxon>Bacillati</taxon>
        <taxon>Bacillota</taxon>
        <taxon>Clostridia</taxon>
        <taxon>Christensenellales</taxon>
        <taxon>Christensenellaceae</taxon>
        <taxon>Christensenella</taxon>
    </lineage>
</organism>
<feature type="region of interest" description="Disordered" evidence="1">
    <location>
        <begin position="1"/>
        <end position="29"/>
    </location>
</feature>
<dbReference type="InterPro" id="IPR033651">
    <property type="entry name" value="PaeLigD_Pol-like"/>
</dbReference>
<dbReference type="Pfam" id="PF21686">
    <property type="entry name" value="LigD_Prim-Pol"/>
    <property type="match status" value="1"/>
</dbReference>
<gene>
    <name evidence="4" type="ORF">HMPREF3293_00968</name>
</gene>
<evidence type="ECO:0000256" key="1">
    <source>
        <dbReference type="SAM" id="MobiDB-lite"/>
    </source>
</evidence>
<dbReference type="InterPro" id="IPR014144">
    <property type="entry name" value="LigD_PE_domain"/>
</dbReference>
<dbReference type="NCBIfam" id="TIGR02777">
    <property type="entry name" value="LigD_PE_dom"/>
    <property type="match status" value="1"/>
</dbReference>
<dbReference type="Pfam" id="PF13298">
    <property type="entry name" value="LigD_N"/>
    <property type="match status" value="1"/>
</dbReference>
<dbReference type="PATRIC" id="fig|626937.4.peg.954"/>
<evidence type="ECO:0000259" key="3">
    <source>
        <dbReference type="Pfam" id="PF21686"/>
    </source>
</evidence>
<dbReference type="InterPro" id="IPR052171">
    <property type="entry name" value="NHEJ_LigD"/>
</dbReference>
<reference evidence="5" key="1">
    <citation type="submission" date="2016-02" db="EMBL/GenBank/DDBJ databases">
        <authorList>
            <person name="Mitreva M."/>
            <person name="Pepin K.H."/>
            <person name="Mihindukulasuriya K.A."/>
            <person name="Fulton R."/>
            <person name="Fronick C."/>
            <person name="O'Laughlin M."/>
            <person name="Miner T."/>
            <person name="Herter B."/>
            <person name="Rosa B.A."/>
            <person name="Cordes M."/>
            <person name="Tomlinson C."/>
            <person name="Wollam A."/>
            <person name="Palsikar V.B."/>
            <person name="Mardis E.R."/>
            <person name="Wilson R.K."/>
        </authorList>
    </citation>
    <scope>NUCLEOTIDE SEQUENCE [LARGE SCALE GENOMIC DNA]</scope>
    <source>
        <strain evidence="5">DSM 22607</strain>
    </source>
</reference>
<accession>A0A136Q6C7</accession>
<feature type="domain" description="DNA ligase D polymerase" evidence="3">
    <location>
        <begin position="231"/>
        <end position="480"/>
    </location>
</feature>
<evidence type="ECO:0000259" key="2">
    <source>
        <dbReference type="Pfam" id="PF13298"/>
    </source>
</evidence>
<dbReference type="CDD" id="cd04862">
    <property type="entry name" value="PaeLigD_Pol_like"/>
    <property type="match status" value="1"/>
</dbReference>
<dbReference type="EMBL" id="LSZW01000047">
    <property type="protein sequence ID" value="KXK66231.1"/>
    <property type="molecule type" value="Genomic_DNA"/>
</dbReference>
<dbReference type="AlphaFoldDB" id="A0A136Q6C7"/>
<dbReference type="STRING" id="626937.HMPREF3293_00968"/>
<evidence type="ECO:0000313" key="5">
    <source>
        <dbReference type="Proteomes" id="UP000070366"/>
    </source>
</evidence>
<dbReference type="PANTHER" id="PTHR42705:SF2">
    <property type="entry name" value="BIFUNCTIONAL NON-HOMOLOGOUS END JOINING PROTEIN LIGD"/>
    <property type="match status" value="1"/>
</dbReference>
<name>A0A136Q6C7_9FIRM</name>
<sequence>MDKALEEYNRKRRFGRTGEPEGKTAPKRPKQLRFVVQHHIASRDHYDFRLEWDGTLKSWAVPKGPSYNSHDKRLAVQVEDHPLEYRNFEGTIPQGQYGGGTVMIWDEGIWQPLMDPAEAFAAGSLKFTLEGSRLKGKWALVRMKPKPGGNGRNWLLIKEKDRFENVYDAGQFLTSIRTGRTMPEIGAASKMKEQYGSIPEIEKEAVGKKEITEDVRITHPEKVLYQEDGITKGDIVQHYSRAADRMLPYVKNRILSTVRCPGGIAKACFFKKHPANERGIFTVSLTGNGGEPEEYYYVTDRKGLLSEVQMNTLEFHTWGSRVETLEKPDVMVFDLDPDEGLDLEKTRTGVRDLKSLLDQLGLKAYLKTSGGKGYHIVIPFRPAADWTAFHEFARRTAKTMEAMRPGRYTSNVRKEQRKGRIFIDWIRNGRGATSVAPYSVRARKGAPVSTPIFWEELDAVAPNGITIEGAAERLEREDPWEGFFENDQQLK</sequence>
<dbReference type="NCBIfam" id="TIGR02778">
    <property type="entry name" value="ligD_pol"/>
    <property type="match status" value="1"/>
</dbReference>
<dbReference type="Gene3D" id="3.90.920.10">
    <property type="entry name" value="DNA primase, PRIM domain"/>
    <property type="match status" value="1"/>
</dbReference>